<dbReference type="GO" id="GO:0004467">
    <property type="term" value="F:long-chain fatty acid-CoA ligase activity"/>
    <property type="evidence" value="ECO:0007669"/>
    <property type="project" value="UniProtKB-EC"/>
</dbReference>
<reference evidence="8" key="1">
    <citation type="journal article" date="2019" name="Int. J. Syst. Evol. Microbiol.">
        <title>The Global Catalogue of Microorganisms (GCM) 10K type strain sequencing project: providing services to taxonomists for standard genome sequencing and annotation.</title>
        <authorList>
            <consortium name="The Broad Institute Genomics Platform"/>
            <consortium name="The Broad Institute Genome Sequencing Center for Infectious Disease"/>
            <person name="Wu L."/>
            <person name="Ma J."/>
        </authorList>
    </citation>
    <scope>NUCLEOTIDE SEQUENCE [LARGE SCALE GENOMIC DNA]</scope>
    <source>
        <strain evidence="8">KCTC 52487</strain>
    </source>
</reference>
<dbReference type="PANTHER" id="PTHR43107:SF15">
    <property type="entry name" value="FATTY ACID TRANSPORT PROTEIN 3, ISOFORM A"/>
    <property type="match status" value="1"/>
</dbReference>
<evidence type="ECO:0000256" key="1">
    <source>
        <dbReference type="ARBA" id="ARBA00006432"/>
    </source>
</evidence>
<sequence>MGLFSYLGREFFYLKELLRVTREVGWIKPDSETLTPDHLEDIVDRHSGLPVFITETGDISYAEYDAYANRVAHWALGQGLKPGDTVALFLTNRWEYIALWYGLSKVGVVSALVNYQLRGASLAHCLSISGASTVILEDELKDAFDSACDEIGCEMAPWYLDRTAAPEGAGDFDEAIAGQPADRPSREHRAHLRARDACLKMYTSGTTGMPKAAPLAHTRVMYYLNIFSAGCNAGPGDRMFMVLPLYHSTGGLCGVGCAISRGGALIVRKKFSASLFWDEVQRYRATLFMYVGELCRFLLSTPPNPAEDDHDIRCIIGNGLRPDIWVEFQKRFAIPRIMEFYGATEGNVGLVNLDSRPGAIGRIPPWLEWRFNVALAAFDYETEQPVRGPDGFCRKAEPGEVGEAIGRIDPNDTRFRFEGYQNKEETAKKILRDVFETGDAWFRTGDLMKRDKAGYFYFVDRVGDTFRWRSENVSTNEVAEAIGRFPGVQQANVYGVEVQGYPGRAGMAALVVAPDFDLAGLRAHIHEALPAYARPVFIRLQQETDTTGTFKFRKVDLVKQGYDPKTVKDPLWFDDDEKGYIALKPALFTAINDGTKRL</sequence>
<keyword evidence="2 7" id="KW-0436">Ligase</keyword>
<gene>
    <name evidence="7" type="ORF">ACFOOR_06950</name>
</gene>
<keyword evidence="4" id="KW-0067">ATP-binding</keyword>
<dbReference type="Gene3D" id="3.30.300.30">
    <property type="match status" value="1"/>
</dbReference>
<evidence type="ECO:0000313" key="8">
    <source>
        <dbReference type="Proteomes" id="UP001595379"/>
    </source>
</evidence>
<dbReference type="EMBL" id="JBHRSV010000010">
    <property type="protein sequence ID" value="MFC2925839.1"/>
    <property type="molecule type" value="Genomic_DNA"/>
</dbReference>
<dbReference type="NCBIfam" id="NF006134">
    <property type="entry name" value="PRK08279.1"/>
    <property type="match status" value="1"/>
</dbReference>
<comment type="caution">
    <text evidence="7">The sequence shown here is derived from an EMBL/GenBank/DDBJ whole genome shotgun (WGS) entry which is preliminary data.</text>
</comment>
<accession>A0ABV6ZWS0</accession>
<evidence type="ECO:0000259" key="6">
    <source>
        <dbReference type="Pfam" id="PF13193"/>
    </source>
</evidence>
<protein>
    <submittedName>
        <fullName evidence="7">Long-chain-acyl-CoA synthetase</fullName>
        <ecNumber evidence="7">6.2.1.3</ecNumber>
    </submittedName>
</protein>
<dbReference type="Proteomes" id="UP001595379">
    <property type="component" value="Unassembled WGS sequence"/>
</dbReference>
<feature type="domain" description="AMP-dependent synthetase/ligase" evidence="5">
    <location>
        <begin position="40"/>
        <end position="369"/>
    </location>
</feature>
<evidence type="ECO:0000259" key="5">
    <source>
        <dbReference type="Pfam" id="PF00501"/>
    </source>
</evidence>
<dbReference type="EC" id="6.2.1.3" evidence="7"/>
<dbReference type="PANTHER" id="PTHR43107">
    <property type="entry name" value="LONG-CHAIN FATTY ACID TRANSPORT PROTEIN"/>
    <property type="match status" value="1"/>
</dbReference>
<dbReference type="Pfam" id="PF13193">
    <property type="entry name" value="AMP-binding_C"/>
    <property type="match status" value="1"/>
</dbReference>
<dbReference type="InterPro" id="IPR042099">
    <property type="entry name" value="ANL_N_sf"/>
</dbReference>
<proteinExistence type="inferred from homology"/>
<dbReference type="SUPFAM" id="SSF56801">
    <property type="entry name" value="Acetyl-CoA synthetase-like"/>
    <property type="match status" value="1"/>
</dbReference>
<evidence type="ECO:0000256" key="4">
    <source>
        <dbReference type="ARBA" id="ARBA00022840"/>
    </source>
</evidence>
<organism evidence="7 8">
    <name type="scientific">Hyphobacterium vulgare</name>
    <dbReference type="NCBI Taxonomy" id="1736751"/>
    <lineage>
        <taxon>Bacteria</taxon>
        <taxon>Pseudomonadati</taxon>
        <taxon>Pseudomonadota</taxon>
        <taxon>Alphaproteobacteria</taxon>
        <taxon>Maricaulales</taxon>
        <taxon>Maricaulaceae</taxon>
        <taxon>Hyphobacterium</taxon>
    </lineage>
</organism>
<keyword evidence="3" id="KW-0547">Nucleotide-binding</keyword>
<dbReference type="InterPro" id="IPR045851">
    <property type="entry name" value="AMP-bd_C_sf"/>
</dbReference>
<evidence type="ECO:0000256" key="2">
    <source>
        <dbReference type="ARBA" id="ARBA00022598"/>
    </source>
</evidence>
<comment type="similarity">
    <text evidence="1">Belongs to the ATP-dependent AMP-binding enzyme family.</text>
</comment>
<evidence type="ECO:0000256" key="3">
    <source>
        <dbReference type="ARBA" id="ARBA00022741"/>
    </source>
</evidence>
<feature type="domain" description="AMP-binding enzyme C-terminal" evidence="6">
    <location>
        <begin position="477"/>
        <end position="551"/>
    </location>
</feature>
<keyword evidence="8" id="KW-1185">Reference proteome</keyword>
<evidence type="ECO:0000313" key="7">
    <source>
        <dbReference type="EMBL" id="MFC2925839.1"/>
    </source>
</evidence>
<name>A0ABV6ZWS0_9PROT</name>
<dbReference type="RefSeq" id="WP_343165772.1">
    <property type="nucleotide sequence ID" value="NZ_JBHRSV010000010.1"/>
</dbReference>
<dbReference type="InterPro" id="IPR025110">
    <property type="entry name" value="AMP-bd_C"/>
</dbReference>
<dbReference type="Gene3D" id="3.40.50.12780">
    <property type="entry name" value="N-terminal domain of ligase-like"/>
    <property type="match status" value="1"/>
</dbReference>
<dbReference type="InterPro" id="IPR000873">
    <property type="entry name" value="AMP-dep_synth/lig_dom"/>
</dbReference>
<dbReference type="Pfam" id="PF00501">
    <property type="entry name" value="AMP-binding"/>
    <property type="match status" value="1"/>
</dbReference>